<name>A0A1X0N4C9_9PSED</name>
<dbReference type="AlphaFoldDB" id="A0A1X0N4C9"/>
<comment type="caution">
    <text evidence="1">The sequence shown here is derived from an EMBL/GenBank/DDBJ whole genome shotgun (WGS) entry which is preliminary data.</text>
</comment>
<keyword evidence="2" id="KW-1185">Reference proteome</keyword>
<dbReference type="OrthoDB" id="6884932at2"/>
<reference evidence="2" key="1">
    <citation type="submission" date="2017-02" db="EMBL/GenBank/DDBJ databases">
        <title>Pseudomonas floridae sp. nov., a novel pathogenic bacterial species isolated from tomato.</title>
        <authorList>
            <person name="Timilsina S."/>
            <person name="Vallad G.E."/>
            <person name="Jones J.B."/>
        </authorList>
    </citation>
    <scope>NUCLEOTIDE SEQUENCE [LARGE SCALE GENOMIC DNA]</scope>
    <source>
        <strain evidence="2">GEV388</strain>
    </source>
</reference>
<organism evidence="1 2">
    <name type="scientific">Pseudomonas floridensis</name>
    <dbReference type="NCBI Taxonomy" id="1958950"/>
    <lineage>
        <taxon>Bacteria</taxon>
        <taxon>Pseudomonadati</taxon>
        <taxon>Pseudomonadota</taxon>
        <taxon>Gammaproteobacteria</taxon>
        <taxon>Pseudomonadales</taxon>
        <taxon>Pseudomonadaceae</taxon>
        <taxon>Pseudomonas</taxon>
    </lineage>
</organism>
<dbReference type="STRING" id="1958950.BZK31_16095"/>
<evidence type="ECO:0000313" key="1">
    <source>
        <dbReference type="EMBL" id="ORC58235.1"/>
    </source>
</evidence>
<dbReference type="EMBL" id="MUIO01000064">
    <property type="protein sequence ID" value="ORC58235.1"/>
    <property type="molecule type" value="Genomic_DNA"/>
</dbReference>
<protein>
    <submittedName>
        <fullName evidence="1">Uncharacterized protein</fullName>
    </submittedName>
</protein>
<gene>
    <name evidence="1" type="ORF">BZK31_16095</name>
</gene>
<sequence>MEQKLKDAVVDAGCLLFFSDDQDVAGKADVLDALLYIQLAASKQSPKFVADSRWSDIWREAALDFGWALKASERISAPLPHGNAQTLWSLASHLAETSVSPAMSSVAQSWSRTICAQVPVHEAMVLLARETLHREAALADMATPVTDDHCLKTVVSLQIGFVRADRNVALTQIRLVTRQSLTSGFLFDTLDPDLMEGNVALTFYSLQLVEQLYTPFRSAFDQALAHRRGALLKSFGETPHVR</sequence>
<accession>A0A1X0N4C9</accession>
<evidence type="ECO:0000313" key="2">
    <source>
        <dbReference type="Proteomes" id="UP000192815"/>
    </source>
</evidence>
<dbReference type="RefSeq" id="WP_083183943.1">
    <property type="nucleotide sequence ID" value="NZ_CBCRZR010000010.1"/>
</dbReference>
<proteinExistence type="predicted"/>
<dbReference type="Proteomes" id="UP000192815">
    <property type="component" value="Unassembled WGS sequence"/>
</dbReference>